<evidence type="ECO:0000313" key="3">
    <source>
        <dbReference type="Proteomes" id="UP000712600"/>
    </source>
</evidence>
<feature type="compositionally biased region" description="Basic and acidic residues" evidence="1">
    <location>
        <begin position="160"/>
        <end position="187"/>
    </location>
</feature>
<dbReference type="EMBL" id="QGKX02002183">
    <property type="protein sequence ID" value="KAF3489165.1"/>
    <property type="molecule type" value="Genomic_DNA"/>
</dbReference>
<feature type="region of interest" description="Disordered" evidence="1">
    <location>
        <begin position="153"/>
        <end position="187"/>
    </location>
</feature>
<feature type="region of interest" description="Disordered" evidence="1">
    <location>
        <begin position="106"/>
        <end position="130"/>
    </location>
</feature>
<dbReference type="Proteomes" id="UP000712600">
    <property type="component" value="Unassembled WGS sequence"/>
</dbReference>
<organism evidence="2 3">
    <name type="scientific">Brassica cretica</name>
    <name type="common">Mustard</name>
    <dbReference type="NCBI Taxonomy" id="69181"/>
    <lineage>
        <taxon>Eukaryota</taxon>
        <taxon>Viridiplantae</taxon>
        <taxon>Streptophyta</taxon>
        <taxon>Embryophyta</taxon>
        <taxon>Tracheophyta</taxon>
        <taxon>Spermatophyta</taxon>
        <taxon>Magnoliopsida</taxon>
        <taxon>eudicotyledons</taxon>
        <taxon>Gunneridae</taxon>
        <taxon>Pentapetalae</taxon>
        <taxon>rosids</taxon>
        <taxon>malvids</taxon>
        <taxon>Brassicales</taxon>
        <taxon>Brassicaceae</taxon>
        <taxon>Brassiceae</taxon>
        <taxon>Brassica</taxon>
    </lineage>
</organism>
<evidence type="ECO:0000256" key="1">
    <source>
        <dbReference type="SAM" id="MobiDB-lite"/>
    </source>
</evidence>
<reference evidence="2" key="1">
    <citation type="submission" date="2019-12" db="EMBL/GenBank/DDBJ databases">
        <title>Genome sequencing and annotation of Brassica cretica.</title>
        <authorList>
            <person name="Studholme D.J."/>
            <person name="Sarris P."/>
        </authorList>
    </citation>
    <scope>NUCLEOTIDE SEQUENCE</scope>
    <source>
        <strain evidence="2">PFS-109/04</strain>
        <tissue evidence="2">Leaf</tissue>
    </source>
</reference>
<sequence length="187" mass="20601">MEDNKIREERNASTKGKAKGKCLRRWIQSGSRLQIGSLNLTTTKTIGVATVEKRKALVTGTPEGSRQLIIKTNAQEFLQVFAEEEIEEEVKMQEVMTEELEEKKKIEDMEGKDGVTGEVEKRQGTRKKVVKPSLGAAASNKLKMAQLVAAKRAVAKPGIRHGDHSKQGEEKGTSGPKHDPAKQAKDP</sequence>
<protein>
    <submittedName>
        <fullName evidence="2">Uncharacterized protein</fullName>
    </submittedName>
</protein>
<evidence type="ECO:0000313" key="2">
    <source>
        <dbReference type="EMBL" id="KAF3489165.1"/>
    </source>
</evidence>
<accession>A0A8S9MYN2</accession>
<feature type="compositionally biased region" description="Basic and acidic residues" evidence="1">
    <location>
        <begin position="106"/>
        <end position="123"/>
    </location>
</feature>
<name>A0A8S9MYN2_BRACR</name>
<proteinExistence type="predicted"/>
<dbReference type="AlphaFoldDB" id="A0A8S9MYN2"/>
<comment type="caution">
    <text evidence="2">The sequence shown here is derived from an EMBL/GenBank/DDBJ whole genome shotgun (WGS) entry which is preliminary data.</text>
</comment>
<gene>
    <name evidence="2" type="ORF">F2Q69_00054468</name>
</gene>